<dbReference type="Gene3D" id="1.25.40.20">
    <property type="entry name" value="Ankyrin repeat-containing domain"/>
    <property type="match status" value="4"/>
</dbReference>
<dbReference type="InterPro" id="IPR002110">
    <property type="entry name" value="Ankyrin_rpt"/>
</dbReference>
<dbReference type="PRINTS" id="PR01415">
    <property type="entry name" value="ANKYRIN"/>
</dbReference>
<dbReference type="AlphaFoldDB" id="A0A9W9SB60"/>
<keyword evidence="1" id="KW-0677">Repeat</keyword>
<dbReference type="SMART" id="SM00248">
    <property type="entry name" value="ANK"/>
    <property type="match status" value="13"/>
</dbReference>
<dbReference type="GeneID" id="81463228"/>
<dbReference type="OrthoDB" id="426293at2759"/>
<feature type="repeat" description="ANK" evidence="3">
    <location>
        <begin position="711"/>
        <end position="743"/>
    </location>
</feature>
<accession>A0A9W9SB60</accession>
<dbReference type="PROSITE" id="PS50297">
    <property type="entry name" value="ANK_REP_REGION"/>
    <property type="match status" value="4"/>
</dbReference>
<feature type="repeat" description="ANK" evidence="3">
    <location>
        <begin position="855"/>
        <end position="887"/>
    </location>
</feature>
<protein>
    <submittedName>
        <fullName evidence="4">Uncharacterized protein</fullName>
    </submittedName>
</protein>
<evidence type="ECO:0000256" key="2">
    <source>
        <dbReference type="ARBA" id="ARBA00023043"/>
    </source>
</evidence>
<dbReference type="RefSeq" id="XP_056580295.1">
    <property type="nucleotide sequence ID" value="XM_056724045.1"/>
</dbReference>
<feature type="repeat" description="ANK" evidence="3">
    <location>
        <begin position="359"/>
        <end position="391"/>
    </location>
</feature>
<name>A0A9W9SB60_9EURO</name>
<dbReference type="InterPro" id="IPR036770">
    <property type="entry name" value="Ankyrin_rpt-contain_sf"/>
</dbReference>
<feature type="repeat" description="ANK" evidence="3">
    <location>
        <begin position="217"/>
        <end position="245"/>
    </location>
</feature>
<evidence type="ECO:0000313" key="4">
    <source>
        <dbReference type="EMBL" id="KAJ5374309.1"/>
    </source>
</evidence>
<reference evidence="4" key="1">
    <citation type="submission" date="2022-12" db="EMBL/GenBank/DDBJ databases">
        <authorList>
            <person name="Petersen C."/>
        </authorList>
    </citation>
    <scope>NUCLEOTIDE SEQUENCE</scope>
    <source>
        <strain evidence="4">IBT 3081</strain>
    </source>
</reference>
<evidence type="ECO:0000313" key="5">
    <source>
        <dbReference type="Proteomes" id="UP001147752"/>
    </source>
</evidence>
<comment type="caution">
    <text evidence="4">The sequence shown here is derived from an EMBL/GenBank/DDBJ whole genome shotgun (WGS) entry which is preliminary data.</text>
</comment>
<reference evidence="4" key="2">
    <citation type="journal article" date="2023" name="IMA Fungus">
        <title>Comparative genomic study of the Penicillium genus elucidates a diverse pangenome and 15 lateral gene transfer events.</title>
        <authorList>
            <person name="Petersen C."/>
            <person name="Sorensen T."/>
            <person name="Nielsen M.R."/>
            <person name="Sondergaard T.E."/>
            <person name="Sorensen J.L."/>
            <person name="Fitzpatrick D.A."/>
            <person name="Frisvad J.C."/>
            <person name="Nielsen K.L."/>
        </authorList>
    </citation>
    <scope>NUCLEOTIDE SEQUENCE</scope>
    <source>
        <strain evidence="4">IBT 3081</strain>
    </source>
</reference>
<gene>
    <name evidence="4" type="ORF">N7517_006315</name>
</gene>
<evidence type="ECO:0000256" key="3">
    <source>
        <dbReference type="PROSITE-ProRule" id="PRU00023"/>
    </source>
</evidence>
<dbReference type="SUPFAM" id="SSF48403">
    <property type="entry name" value="Ankyrin repeat"/>
    <property type="match status" value="2"/>
</dbReference>
<keyword evidence="5" id="KW-1185">Reference proteome</keyword>
<dbReference type="EMBL" id="JAPZBT010000002">
    <property type="protein sequence ID" value="KAJ5374309.1"/>
    <property type="molecule type" value="Genomic_DNA"/>
</dbReference>
<keyword evidence="2 3" id="KW-0040">ANK repeat</keyword>
<feature type="repeat" description="ANK" evidence="3">
    <location>
        <begin position="246"/>
        <end position="278"/>
    </location>
</feature>
<organism evidence="4 5">
    <name type="scientific">Penicillium concentricum</name>
    <dbReference type="NCBI Taxonomy" id="293559"/>
    <lineage>
        <taxon>Eukaryota</taxon>
        <taxon>Fungi</taxon>
        <taxon>Dikarya</taxon>
        <taxon>Ascomycota</taxon>
        <taxon>Pezizomycotina</taxon>
        <taxon>Eurotiomycetes</taxon>
        <taxon>Eurotiomycetidae</taxon>
        <taxon>Eurotiales</taxon>
        <taxon>Aspergillaceae</taxon>
        <taxon>Penicillium</taxon>
    </lineage>
</organism>
<evidence type="ECO:0000256" key="1">
    <source>
        <dbReference type="ARBA" id="ARBA00022737"/>
    </source>
</evidence>
<dbReference type="PANTHER" id="PTHR24198">
    <property type="entry name" value="ANKYRIN REPEAT AND PROTEIN KINASE DOMAIN-CONTAINING PROTEIN"/>
    <property type="match status" value="1"/>
</dbReference>
<dbReference type="PANTHER" id="PTHR24198:SF165">
    <property type="entry name" value="ANKYRIN REPEAT-CONTAINING PROTEIN-RELATED"/>
    <property type="match status" value="1"/>
</dbReference>
<proteinExistence type="predicted"/>
<dbReference type="Pfam" id="PF12796">
    <property type="entry name" value="Ank_2"/>
    <property type="match status" value="3"/>
</dbReference>
<dbReference type="PROSITE" id="PS50088">
    <property type="entry name" value="ANK_REPEAT"/>
    <property type="match status" value="6"/>
</dbReference>
<dbReference type="Pfam" id="PF13637">
    <property type="entry name" value="Ank_4"/>
    <property type="match status" value="1"/>
</dbReference>
<dbReference type="Proteomes" id="UP001147752">
    <property type="component" value="Unassembled WGS sequence"/>
</dbReference>
<sequence length="1008" mass="111758">MERTTNPEPESVLSRAAFHGDLAQVSMLLDNGEDYRSWDKSGWTALHWAVVARHLHIVRKLLEHHSKSGQPDLELYRLSKEQVNSYTNAPPPVILAAEGQSPSEVEIFCELVHYLEIPDEELRVAKFNIMWEHGKFDTGRSRFSANLWRVIGKEQRYNGLDSGIPRPGGYGRNDFNSHRANESDWKSVLFPCAIRDGQLSVMQMLIKAGADVSLGRALHVAAFRSDPSYVQCLISHGANVNYITPAGRTALHEAVMNGFLDTITALVDGGADVNQQQTEEYGESAQALDCRLTTEGFGFWLTRKGASTLMQACGFLLGRNHPVRQRGLEDEMQLPEEKSFKIVQFLLSKGADPTLTDSVGMTVLHYAVLQPDVSLIKLLVQSGASVEALDNEGRTPLHYLARCDDNVNLQDLEKVAFLLCRKGTAELSTILLNRPVSRPQPPGEDQGAALRSLTVTKAIQKNYRVSWISEDDDSRTPLAIALLGNRWKVIDVLMRFGATLPANIDLQAVLDNAIKDLEVNFVDVLLQNGVQPPPFSLITLIRGYTEQRRKKKVASDLYARLKSILTTIIHAGADVNFCEIEEIPKSEYVFSESEEEDSDENTKYPVKDGLRITTPLNLVASIAGSREILEELLLFGADVSGVSSHAFDPILTAALFGELQDLECLLDQALSHPRENHWSMFLGDMSEENDAIVRVCHSLKKADLLDRTNYKGCTLLHLAVEKRKDKLVTSLLSHAARSDILDNKGFLAIECAAIARNAHAFEALFIARNVAEPRNSPGCEEFGQLKNKVDLALLYSNQGVDVISTLLRIAPDYIFDRYRGHNAPPMIYQAAESGSMELLSFLLSQKPDIEAGDTYGWRPLHIACYRGRTEIVQELIAHGANAHCATEEWNDGDDGPADLYFAEPWTATPLHLAAMGGHVDIVQIPGHGPTALHLALDTHEQHRREGEILSEKRLKIVQLLVNAGAMVRGVVCQMSVEEKLRFHSFPGLLEALLAEDMTADEEGGQVKV</sequence>
<feature type="repeat" description="ANK" evidence="3">
    <location>
        <begin position="41"/>
        <end position="73"/>
    </location>
</feature>